<dbReference type="Gene3D" id="2.60.40.4060">
    <property type="entry name" value="Reeler domain"/>
    <property type="match status" value="1"/>
</dbReference>
<dbReference type="CDD" id="cd08544">
    <property type="entry name" value="Reeler"/>
    <property type="match status" value="1"/>
</dbReference>
<feature type="domain" description="DOMON" evidence="5">
    <location>
        <begin position="167"/>
        <end position="281"/>
    </location>
</feature>
<dbReference type="Pfam" id="PF03351">
    <property type="entry name" value="DOMON"/>
    <property type="match status" value="2"/>
</dbReference>
<dbReference type="PANTHER" id="PTHR46902">
    <property type="entry name" value="DOMON DOMAIN-CONTAINING PROTEIN FRRS1L"/>
    <property type="match status" value="1"/>
</dbReference>
<evidence type="ECO:0000313" key="7">
    <source>
        <dbReference type="Proteomes" id="UP001163046"/>
    </source>
</evidence>
<dbReference type="InterPro" id="IPR002861">
    <property type="entry name" value="Reeler_dom"/>
</dbReference>
<dbReference type="InterPro" id="IPR042789">
    <property type="entry name" value="FRRS1L"/>
</dbReference>
<feature type="domain" description="DOMON" evidence="5">
    <location>
        <begin position="345"/>
        <end position="464"/>
    </location>
</feature>
<comment type="caution">
    <text evidence="6">The sequence shown here is derived from an EMBL/GenBank/DDBJ whole genome shotgun (WGS) entry which is preliminary data.</text>
</comment>
<keyword evidence="4" id="KW-0732">Signal</keyword>
<dbReference type="PANTHER" id="PTHR46902:SF1">
    <property type="entry name" value="DOMON DOMAIN-CONTAINING PROTEIN FRRS1L"/>
    <property type="match status" value="1"/>
</dbReference>
<comment type="cofactor">
    <cofactor evidence="1">
        <name>heme b</name>
        <dbReference type="ChEBI" id="CHEBI:60344"/>
    </cofactor>
</comment>
<evidence type="ECO:0000256" key="1">
    <source>
        <dbReference type="ARBA" id="ARBA00001970"/>
    </source>
</evidence>
<dbReference type="AlphaFoldDB" id="A0A9W9YWL8"/>
<evidence type="ECO:0000259" key="5">
    <source>
        <dbReference type="PROSITE" id="PS50836"/>
    </source>
</evidence>
<sequence>MNFLLQVTVILLVQLSQLWAFRNGLPLSTCESMFPRHRVNRTVTQPQTRKAPYNITVSKNAQYLYCSGGEPQNTVAHNNTYLTDWNSFQFTWMAPAKSAGNISFVATIVHKYETFWTNVSSSVVTGPPAENVTRGVTTENFQINKTGCGKTKGCYSLPPKCTGSADCNYLFTYKVVGENAVIEMSAKEHWVSVAFNEQKKMDKMDSILCVTMPTNLAELRHYSSRRHRMDRQNLAGNSDLTLTTIAYEDGGIKCRVSRKLTSSEAHFRDLTKQWYLLFAHGTTGPSGSAQNHGHINRTFTAETVDLSVAATLVDEQSQDTVSKDGCGKTKSCYSEPESCKSSSDCEYLVTLRPVGEKGESGEVEIEISGKKEWVSIGFNKEKMKMPGTDALICTDTHHHGRVSVDHYVVKGYDRPTKTSPRPGSIVKDFGESRDGVVSCRFRRKMQDDKMVNLTEPWYLVYSCGSMSGGTILKHSTTPRTSPEKVKVDDIRALISKDGCGKTKSCYSEPESCKSSSDCDYLVTLRPVGEKGESGEVEIEISAKNQWVSIGFNKEKMKMVKNLYL</sequence>
<organism evidence="6 7">
    <name type="scientific">Desmophyllum pertusum</name>
    <dbReference type="NCBI Taxonomy" id="174260"/>
    <lineage>
        <taxon>Eukaryota</taxon>
        <taxon>Metazoa</taxon>
        <taxon>Cnidaria</taxon>
        <taxon>Anthozoa</taxon>
        <taxon>Hexacorallia</taxon>
        <taxon>Scleractinia</taxon>
        <taxon>Caryophylliina</taxon>
        <taxon>Caryophylliidae</taxon>
        <taxon>Desmophyllum</taxon>
    </lineage>
</organism>
<dbReference type="GO" id="GO:0016020">
    <property type="term" value="C:membrane"/>
    <property type="evidence" value="ECO:0007669"/>
    <property type="project" value="UniProtKB-SubCell"/>
</dbReference>
<comment type="subcellular location">
    <subcellularLocation>
        <location evidence="2">Membrane</location>
        <topology evidence="2">Multi-pass membrane protein</topology>
    </subcellularLocation>
</comment>
<dbReference type="Pfam" id="PF02014">
    <property type="entry name" value="Reeler"/>
    <property type="match status" value="1"/>
</dbReference>
<evidence type="ECO:0000313" key="6">
    <source>
        <dbReference type="EMBL" id="KAJ7370790.1"/>
    </source>
</evidence>
<name>A0A9W9YWL8_9CNID</name>
<evidence type="ECO:0000256" key="3">
    <source>
        <dbReference type="ARBA" id="ARBA00023004"/>
    </source>
</evidence>
<keyword evidence="7" id="KW-1185">Reference proteome</keyword>
<evidence type="ECO:0000256" key="4">
    <source>
        <dbReference type="SAM" id="SignalP"/>
    </source>
</evidence>
<dbReference type="Proteomes" id="UP001163046">
    <property type="component" value="Unassembled WGS sequence"/>
</dbReference>
<dbReference type="PROSITE" id="PS50836">
    <property type="entry name" value="DOMON"/>
    <property type="match status" value="2"/>
</dbReference>
<dbReference type="InterPro" id="IPR005018">
    <property type="entry name" value="DOMON_domain"/>
</dbReference>
<feature type="chain" id="PRO_5040962273" evidence="4">
    <location>
        <begin position="21"/>
        <end position="564"/>
    </location>
</feature>
<proteinExistence type="predicted"/>
<protein>
    <submittedName>
        <fullName evidence="6">DOMON domain-containing protein frrs1L</fullName>
    </submittedName>
</protein>
<accession>A0A9W9YWL8</accession>
<feature type="signal peptide" evidence="4">
    <location>
        <begin position="1"/>
        <end position="20"/>
    </location>
</feature>
<dbReference type="GO" id="GO:0099072">
    <property type="term" value="P:regulation of postsynaptic membrane neurotransmitter receptor levels"/>
    <property type="evidence" value="ECO:0007669"/>
    <property type="project" value="TreeGrafter"/>
</dbReference>
<gene>
    <name evidence="6" type="primary">FRRS1_4</name>
    <name evidence="6" type="ORF">OS493_029780</name>
</gene>
<keyword evidence="3" id="KW-0408">Iron</keyword>
<dbReference type="EMBL" id="MU826856">
    <property type="protein sequence ID" value="KAJ7370790.1"/>
    <property type="molecule type" value="Genomic_DNA"/>
</dbReference>
<dbReference type="CDD" id="cd09628">
    <property type="entry name" value="DOMON_SDR_2_like"/>
    <property type="match status" value="2"/>
</dbReference>
<dbReference type="OrthoDB" id="5977676at2759"/>
<reference evidence="6" key="1">
    <citation type="submission" date="2023-01" db="EMBL/GenBank/DDBJ databases">
        <title>Genome assembly of the deep-sea coral Lophelia pertusa.</title>
        <authorList>
            <person name="Herrera S."/>
            <person name="Cordes E."/>
        </authorList>
    </citation>
    <scope>NUCLEOTIDE SEQUENCE</scope>
    <source>
        <strain evidence="6">USNM1676648</strain>
        <tissue evidence="6">Polyp</tissue>
    </source>
</reference>
<evidence type="ECO:0000256" key="2">
    <source>
        <dbReference type="ARBA" id="ARBA00004141"/>
    </source>
</evidence>
<dbReference type="InterPro" id="IPR042307">
    <property type="entry name" value="Reeler_sf"/>
</dbReference>
<dbReference type="SMART" id="SM00664">
    <property type="entry name" value="DoH"/>
    <property type="match status" value="2"/>
</dbReference>
<dbReference type="GO" id="GO:1900449">
    <property type="term" value="P:regulation of glutamate receptor signaling pathway"/>
    <property type="evidence" value="ECO:0007669"/>
    <property type="project" value="InterPro"/>
</dbReference>